<dbReference type="Proteomes" id="UP001233172">
    <property type="component" value="Unassembled WGS sequence"/>
</dbReference>
<name>A0AAD8EWV7_BIOPF</name>
<feature type="coiled-coil region" evidence="1">
    <location>
        <begin position="752"/>
        <end position="834"/>
    </location>
</feature>
<keyword evidence="1" id="KW-0175">Coiled coil</keyword>
<proteinExistence type="predicted"/>
<organism evidence="3 4">
    <name type="scientific">Biomphalaria pfeifferi</name>
    <name type="common">Bloodfluke planorb</name>
    <name type="synonym">Freshwater snail</name>
    <dbReference type="NCBI Taxonomy" id="112525"/>
    <lineage>
        <taxon>Eukaryota</taxon>
        <taxon>Metazoa</taxon>
        <taxon>Spiralia</taxon>
        <taxon>Lophotrochozoa</taxon>
        <taxon>Mollusca</taxon>
        <taxon>Gastropoda</taxon>
        <taxon>Heterobranchia</taxon>
        <taxon>Euthyneura</taxon>
        <taxon>Panpulmonata</taxon>
        <taxon>Hygrophila</taxon>
        <taxon>Lymnaeoidea</taxon>
        <taxon>Planorbidae</taxon>
        <taxon>Biomphalaria</taxon>
    </lineage>
</organism>
<reference evidence="3" key="2">
    <citation type="submission" date="2023-04" db="EMBL/GenBank/DDBJ databases">
        <authorList>
            <person name="Bu L."/>
            <person name="Lu L."/>
            <person name="Laidemitt M.R."/>
            <person name="Zhang S.M."/>
            <person name="Mutuku M."/>
            <person name="Mkoji G."/>
            <person name="Steinauer M."/>
            <person name="Loker E.S."/>
        </authorList>
    </citation>
    <scope>NUCLEOTIDE SEQUENCE</scope>
    <source>
        <strain evidence="3">KasaAsao</strain>
        <tissue evidence="3">Whole Snail</tissue>
    </source>
</reference>
<evidence type="ECO:0000256" key="2">
    <source>
        <dbReference type="SAM" id="MobiDB-lite"/>
    </source>
</evidence>
<dbReference type="InterPro" id="IPR052270">
    <property type="entry name" value="CACF_protein"/>
</dbReference>
<reference evidence="3" key="1">
    <citation type="journal article" date="2023" name="PLoS Negl. Trop. Dis.">
        <title>A genome sequence for Biomphalaria pfeifferi, the major vector snail for the human-infecting parasite Schistosoma mansoni.</title>
        <authorList>
            <person name="Bu L."/>
            <person name="Lu L."/>
            <person name="Laidemitt M.R."/>
            <person name="Zhang S.M."/>
            <person name="Mutuku M."/>
            <person name="Mkoji G."/>
            <person name="Steinauer M."/>
            <person name="Loker E.S."/>
        </authorList>
    </citation>
    <scope>NUCLEOTIDE SEQUENCE</scope>
    <source>
        <strain evidence="3">KasaAsao</strain>
    </source>
</reference>
<feature type="region of interest" description="Disordered" evidence="2">
    <location>
        <begin position="280"/>
        <end position="301"/>
    </location>
</feature>
<evidence type="ECO:0000313" key="4">
    <source>
        <dbReference type="Proteomes" id="UP001233172"/>
    </source>
</evidence>
<protein>
    <submittedName>
        <fullName evidence="3">Coiled-coil domain-containing protein</fullName>
    </submittedName>
</protein>
<feature type="coiled-coil region" evidence="1">
    <location>
        <begin position="607"/>
        <end position="641"/>
    </location>
</feature>
<comment type="caution">
    <text evidence="3">The sequence shown here is derived from an EMBL/GenBank/DDBJ whole genome shotgun (WGS) entry which is preliminary data.</text>
</comment>
<accession>A0AAD8EWV7</accession>
<dbReference type="PANTHER" id="PTHR22028:SF5">
    <property type="entry name" value="COILED-COIL DOMAIN-CONTAINING PROTEIN 191"/>
    <property type="match status" value="1"/>
</dbReference>
<keyword evidence="4" id="KW-1185">Reference proteome</keyword>
<gene>
    <name evidence="3" type="ORF">Bpfe_028157</name>
</gene>
<feature type="coiled-coil region" evidence="1">
    <location>
        <begin position="400"/>
        <end position="470"/>
    </location>
</feature>
<dbReference type="AlphaFoldDB" id="A0AAD8EWV7"/>
<feature type="compositionally biased region" description="Polar residues" evidence="2">
    <location>
        <begin position="721"/>
        <end position="737"/>
    </location>
</feature>
<sequence length="1019" mass="120640">MEENVYKTHLYRWQRQEKPRVLSRSNHIKSTDDIADWIKKVEEATDKATDVAFGLMPSGKQKGKVAVHQLSGQVRDNELALNEAQDLLSQWMNEKVRFDYDDGFDDLEAWRRARKNKDDILKKIGCEINEDDMSLERLTRMALEEEVDIDETAIYERVKRNALGDRDPYENLYELDESEAVQSVLKTMLSKEMVKDTFKKDLGLQKEPRTDPRTKMELRHKMVKENREKREKEGQKKKGDAQLKKEARLQAQQLLLKEQKEREIRARKEEMEMKKEMAKIRKEMHEERRKREEEIRREREEEEQLNKLAREELERQRAQEDRDILLTQRLENERKFKQLMKMEAIKSRITSKNLQCLHRHFTAWYDLVLSRRLLLGKVKAMSDWKLMLKIWGAWRSHVRSQKLDAEAEKHEREMIDSQKKMLKAERHWTISTLRQCFLTWQLFAKECVERKELEKEQEQTKNKMMSLLKAVAEGKVGKQAKQNETLAPTKKTVQLGKFKDTQSDDLAIVSIEDQESSTPVVKLAWGESENAPTFCSETSISGLSESISSRGRSLPKEPWQVTHQHLKLSKKDISNLTAQDGVVRQHTDLEIRKRFGTQPWMNKHFVANNFEHRYNAQQQTLKEQQNQLREQKRLIEELQYEQKQQSLKQRLATGTVSSPLPPLEVLEIPPPGTQIPRGDNYVDVADAGKQNGKVTVEKNDCQDINTKPGDVSRDETDRARQTTSRSEVTSVSQGTSSTAYQNTKYLQVLKNMEQRAAERARIKAEREDKKRQQEEEKLAQIQKEQQEKLMEIEAEKRAKAAAYRQKKLLEKQKEEEKKRQEALLEEKNKIAEEHYRKAVLKYRGLLPFKKLISLSKRNWLKSVKHRDKEILKKCFKAWKQFAAEERQGKEHLADQMHQFLVIKHSFHSWRNFKYHIQLLERRAERHYQDNLKTKLFQAWVEWVIVEKENFLSKMALASQHYISNLTRRTFNGWRYLKERQKREEERQARKLELRKKVASLIPDYAPPVSDSVHSSEDIV</sequence>
<dbReference type="EMBL" id="JASAOG010000241">
    <property type="protein sequence ID" value="KAK0042423.1"/>
    <property type="molecule type" value="Genomic_DNA"/>
</dbReference>
<evidence type="ECO:0000256" key="1">
    <source>
        <dbReference type="SAM" id="Coils"/>
    </source>
</evidence>
<evidence type="ECO:0000313" key="3">
    <source>
        <dbReference type="EMBL" id="KAK0042423.1"/>
    </source>
</evidence>
<feature type="region of interest" description="Disordered" evidence="2">
    <location>
        <begin position="202"/>
        <end position="244"/>
    </location>
</feature>
<feature type="region of interest" description="Disordered" evidence="2">
    <location>
        <begin position="700"/>
        <end position="737"/>
    </location>
</feature>
<dbReference type="PANTHER" id="PTHR22028">
    <property type="entry name" value="SFI1 SPINDLE BODY DOMAIN-CONTAINING PROTEIN-RELATED"/>
    <property type="match status" value="1"/>
</dbReference>
<feature type="compositionally biased region" description="Basic and acidic residues" evidence="2">
    <location>
        <begin position="710"/>
        <end position="720"/>
    </location>
</feature>